<evidence type="ECO:0000259" key="10">
    <source>
        <dbReference type="PROSITE" id="PS50263"/>
    </source>
</evidence>
<comment type="catalytic activity">
    <reaction evidence="8">
        <text>N-terminal S-1,2-diacyl-sn-glyceryl-L-cysteinyl-[lipoprotein] + a glycerophospholipid = N-acyl-S-1,2-diacyl-sn-glyceryl-L-cysteinyl-[lipoprotein] + a 2-acyl-sn-glycero-3-phospholipid + H(+)</text>
        <dbReference type="Rhea" id="RHEA:48228"/>
        <dbReference type="Rhea" id="RHEA-COMP:14681"/>
        <dbReference type="Rhea" id="RHEA-COMP:14684"/>
        <dbReference type="ChEBI" id="CHEBI:15378"/>
        <dbReference type="ChEBI" id="CHEBI:136912"/>
        <dbReference type="ChEBI" id="CHEBI:140656"/>
        <dbReference type="ChEBI" id="CHEBI:140657"/>
        <dbReference type="ChEBI" id="CHEBI:140660"/>
        <dbReference type="EC" id="2.3.1.269"/>
    </reaction>
</comment>
<sequence>MTVTAPSVDQPDQLRPSPAPGARGGRLLRLVPALASALCGVLLYVSFPPRPLWWLALPAFAGFGWVLRGRGWKAALGLGYLFGLGFLLPLLVWTGVEVGPGPWLALVAVEAVFIALVGVGVAAVSRLPAWPVWAAAVWIAGEAARARVPFHGFPWGKIAFGQADGVFLPLAALGGTPVLGFAVVLCGFGLYEAGRLIAERRRTRTVRRTAAAAALLSVAVPVVAAVAARALVSDRAEGGSATVALVQGNVPRAGLEFSAQRRAVLDHHVRETLKLAADIKAGKVARPDYVLWPENSSDIDPFTNPDAAAVIEEAAKAVGVPISVGAVVEKDGRLLNEQVLWDPAKGPTQTYDKRQIQPFGEYLPLRGLVGAINKDWTGMVRQDFSRGSGPGVFDIDGAKVGLATCYEAAFDWAVRDTVTHGAEMISVPSNNATFDRSEMTYQQLAMSRVRAVEHSRTVTVPVTSGVTAVIMPDGKITQKTGMFTADYLVQKVPLRTSRTPATELGILPEIALVLVAAGGIGWAVGSGPRGRRAGSA</sequence>
<accession>A0ABT2B605</accession>
<keyword evidence="12" id="KW-1185">Reference proteome</keyword>
<proteinExistence type="inferred from homology"/>
<dbReference type="RefSeq" id="WP_258780392.1">
    <property type="nucleotide sequence ID" value="NZ_JANUGP010000017.1"/>
</dbReference>
<gene>
    <name evidence="8 11" type="primary">lnt</name>
    <name evidence="11" type="ORF">NX794_21965</name>
</gene>
<dbReference type="CDD" id="cd07571">
    <property type="entry name" value="ALP_N-acyl_transferase"/>
    <property type="match status" value="1"/>
</dbReference>
<evidence type="ECO:0000256" key="9">
    <source>
        <dbReference type="SAM" id="MobiDB-lite"/>
    </source>
</evidence>
<reference evidence="11 12" key="1">
    <citation type="submission" date="2022-08" db="EMBL/GenBank/DDBJ databases">
        <authorList>
            <person name="Somphong A."/>
            <person name="Phongsopitanun W."/>
        </authorList>
    </citation>
    <scope>NUCLEOTIDE SEQUENCE [LARGE SCALE GENOMIC DNA]</scope>
    <source>
        <strain evidence="11 12">LP11</strain>
    </source>
</reference>
<feature type="transmembrane region" description="Helical" evidence="8">
    <location>
        <begin position="102"/>
        <end position="123"/>
    </location>
</feature>
<dbReference type="Gene3D" id="3.60.110.10">
    <property type="entry name" value="Carbon-nitrogen hydrolase"/>
    <property type="match status" value="1"/>
</dbReference>
<dbReference type="InterPro" id="IPR004563">
    <property type="entry name" value="Apolipo_AcylTrfase"/>
</dbReference>
<feature type="domain" description="CN hydrolase" evidence="10">
    <location>
        <begin position="241"/>
        <end position="494"/>
    </location>
</feature>
<dbReference type="PANTHER" id="PTHR38686:SF1">
    <property type="entry name" value="APOLIPOPROTEIN N-ACYLTRANSFERASE"/>
    <property type="match status" value="1"/>
</dbReference>
<dbReference type="InterPro" id="IPR036526">
    <property type="entry name" value="C-N_Hydrolase_sf"/>
</dbReference>
<keyword evidence="6 8" id="KW-0472">Membrane</keyword>
<feature type="transmembrane region" description="Helical" evidence="8">
    <location>
        <begin position="74"/>
        <end position="96"/>
    </location>
</feature>
<feature type="region of interest" description="Disordered" evidence="9">
    <location>
        <begin position="1"/>
        <end position="21"/>
    </location>
</feature>
<dbReference type="PROSITE" id="PS50263">
    <property type="entry name" value="CN_HYDROLASE"/>
    <property type="match status" value="1"/>
</dbReference>
<dbReference type="InterPro" id="IPR003010">
    <property type="entry name" value="C-N_Hydrolase"/>
</dbReference>
<protein>
    <recommendedName>
        <fullName evidence="8">Apolipoprotein N-acyltransferase</fullName>
        <shortName evidence="8">ALP N-acyltransferase</shortName>
        <ecNumber evidence="8">2.3.1.269</ecNumber>
    </recommendedName>
</protein>
<evidence type="ECO:0000256" key="4">
    <source>
        <dbReference type="ARBA" id="ARBA00022692"/>
    </source>
</evidence>
<evidence type="ECO:0000256" key="1">
    <source>
        <dbReference type="ARBA" id="ARBA00004651"/>
    </source>
</evidence>
<feature type="transmembrane region" description="Helical" evidence="8">
    <location>
        <begin position="212"/>
        <end position="232"/>
    </location>
</feature>
<dbReference type="HAMAP" id="MF_01148">
    <property type="entry name" value="Lnt"/>
    <property type="match status" value="1"/>
</dbReference>
<evidence type="ECO:0000313" key="11">
    <source>
        <dbReference type="EMBL" id="MCS0603860.1"/>
    </source>
</evidence>
<dbReference type="EC" id="2.3.1.269" evidence="8"/>
<evidence type="ECO:0000256" key="6">
    <source>
        <dbReference type="ARBA" id="ARBA00023136"/>
    </source>
</evidence>
<evidence type="ECO:0000313" key="12">
    <source>
        <dbReference type="Proteomes" id="UP001205612"/>
    </source>
</evidence>
<evidence type="ECO:0000256" key="3">
    <source>
        <dbReference type="ARBA" id="ARBA00022679"/>
    </source>
</evidence>
<keyword evidence="5 8" id="KW-1133">Transmembrane helix</keyword>
<dbReference type="Proteomes" id="UP001205612">
    <property type="component" value="Unassembled WGS sequence"/>
</dbReference>
<comment type="caution">
    <text evidence="11">The sequence shown here is derived from an EMBL/GenBank/DDBJ whole genome shotgun (WGS) entry which is preliminary data.</text>
</comment>
<comment type="pathway">
    <text evidence="8">Protein modification; lipoprotein biosynthesis (N-acyl transfer).</text>
</comment>
<dbReference type="SUPFAM" id="SSF56317">
    <property type="entry name" value="Carbon-nitrogen hydrolase"/>
    <property type="match status" value="1"/>
</dbReference>
<comment type="subcellular location">
    <subcellularLocation>
        <location evidence="1 8">Cell membrane</location>
        <topology evidence="1 8">Multi-pass membrane protein</topology>
    </subcellularLocation>
</comment>
<keyword evidence="2 8" id="KW-1003">Cell membrane</keyword>
<evidence type="ECO:0000256" key="8">
    <source>
        <dbReference type="HAMAP-Rule" id="MF_01148"/>
    </source>
</evidence>
<feature type="transmembrane region" description="Helical" evidence="8">
    <location>
        <begin position="27"/>
        <end position="45"/>
    </location>
</feature>
<comment type="function">
    <text evidence="8">Catalyzes the phospholipid dependent N-acylation of the N-terminal cysteine of apolipoprotein, the last step in lipoprotein maturation.</text>
</comment>
<evidence type="ECO:0000256" key="7">
    <source>
        <dbReference type="ARBA" id="ARBA00023315"/>
    </source>
</evidence>
<evidence type="ECO:0000256" key="5">
    <source>
        <dbReference type="ARBA" id="ARBA00022989"/>
    </source>
</evidence>
<dbReference type="NCBIfam" id="TIGR00546">
    <property type="entry name" value="lnt"/>
    <property type="match status" value="1"/>
</dbReference>
<organism evidence="11 12">
    <name type="scientific">Streptomyces pyxinicus</name>
    <dbReference type="NCBI Taxonomy" id="2970331"/>
    <lineage>
        <taxon>Bacteria</taxon>
        <taxon>Bacillati</taxon>
        <taxon>Actinomycetota</taxon>
        <taxon>Actinomycetes</taxon>
        <taxon>Kitasatosporales</taxon>
        <taxon>Streptomycetaceae</taxon>
        <taxon>Streptomyces</taxon>
    </lineage>
</organism>
<name>A0ABT2B605_9ACTN</name>
<keyword evidence="3 8" id="KW-0808">Transferase</keyword>
<dbReference type="EMBL" id="JANUGP010000017">
    <property type="protein sequence ID" value="MCS0603860.1"/>
    <property type="molecule type" value="Genomic_DNA"/>
</dbReference>
<keyword evidence="7 8" id="KW-0012">Acyltransferase</keyword>
<feature type="transmembrane region" description="Helical" evidence="8">
    <location>
        <begin position="51"/>
        <end position="67"/>
    </location>
</feature>
<evidence type="ECO:0000256" key="2">
    <source>
        <dbReference type="ARBA" id="ARBA00022475"/>
    </source>
</evidence>
<dbReference type="Pfam" id="PF20154">
    <property type="entry name" value="LNT_N"/>
    <property type="match status" value="1"/>
</dbReference>
<comment type="similarity">
    <text evidence="8">Belongs to the CN hydrolase family. Apolipoprotein N-acyltransferase subfamily.</text>
</comment>
<dbReference type="PANTHER" id="PTHR38686">
    <property type="entry name" value="APOLIPOPROTEIN N-ACYLTRANSFERASE"/>
    <property type="match status" value="1"/>
</dbReference>
<keyword evidence="4 8" id="KW-0812">Transmembrane</keyword>
<dbReference type="InterPro" id="IPR045378">
    <property type="entry name" value="LNT_N"/>
</dbReference>
<feature type="transmembrane region" description="Helical" evidence="8">
    <location>
        <begin position="166"/>
        <end position="191"/>
    </location>
</feature>
<dbReference type="Pfam" id="PF00795">
    <property type="entry name" value="CN_hydrolase"/>
    <property type="match status" value="1"/>
</dbReference>